<reference evidence="3" key="2">
    <citation type="submission" date="2020-09" db="EMBL/GenBank/DDBJ databases">
        <authorList>
            <person name="Sun Q."/>
            <person name="Sedlacek I."/>
        </authorList>
    </citation>
    <scope>NUCLEOTIDE SEQUENCE</scope>
    <source>
        <strain evidence="3">CCM 7897</strain>
    </source>
</reference>
<comment type="caution">
    <text evidence="3">The sequence shown here is derived from an EMBL/GenBank/DDBJ whole genome shotgun (WGS) entry which is preliminary data.</text>
</comment>
<dbReference type="PROSITE" id="PS50943">
    <property type="entry name" value="HTH_CROC1"/>
    <property type="match status" value="1"/>
</dbReference>
<organism evidence="3 4">
    <name type="scientific">Azorhizobium oxalatiphilum</name>
    <dbReference type="NCBI Taxonomy" id="980631"/>
    <lineage>
        <taxon>Bacteria</taxon>
        <taxon>Pseudomonadati</taxon>
        <taxon>Pseudomonadota</taxon>
        <taxon>Alphaproteobacteria</taxon>
        <taxon>Hyphomicrobiales</taxon>
        <taxon>Xanthobacteraceae</taxon>
        <taxon>Azorhizobium</taxon>
    </lineage>
</organism>
<dbReference type="InterPro" id="IPR010982">
    <property type="entry name" value="Lambda_DNA-bd_dom_sf"/>
</dbReference>
<dbReference type="SUPFAM" id="SSF47413">
    <property type="entry name" value="lambda repressor-like DNA-binding domains"/>
    <property type="match status" value="1"/>
</dbReference>
<dbReference type="InterPro" id="IPR001387">
    <property type="entry name" value="Cro/C1-type_HTH"/>
</dbReference>
<dbReference type="Gene3D" id="1.10.260.40">
    <property type="entry name" value="lambda repressor-like DNA-binding domains"/>
    <property type="match status" value="1"/>
</dbReference>
<evidence type="ECO:0000313" key="4">
    <source>
        <dbReference type="Proteomes" id="UP000606044"/>
    </source>
</evidence>
<dbReference type="SMART" id="SM00530">
    <property type="entry name" value="HTH_XRE"/>
    <property type="match status" value="1"/>
</dbReference>
<feature type="domain" description="HTH cro/C1-type" evidence="2">
    <location>
        <begin position="15"/>
        <end position="69"/>
    </location>
</feature>
<keyword evidence="1 3" id="KW-0238">DNA-binding</keyword>
<dbReference type="GO" id="GO:0003700">
    <property type="term" value="F:DNA-binding transcription factor activity"/>
    <property type="evidence" value="ECO:0007669"/>
    <property type="project" value="TreeGrafter"/>
</dbReference>
<dbReference type="InterPro" id="IPR050807">
    <property type="entry name" value="TransReg_Diox_bact_type"/>
</dbReference>
<dbReference type="InterPro" id="IPR014710">
    <property type="entry name" value="RmlC-like_jellyroll"/>
</dbReference>
<reference evidence="3" key="1">
    <citation type="journal article" date="2014" name="Int. J. Syst. Evol. Microbiol.">
        <title>Complete genome sequence of Corynebacterium casei LMG S-19264T (=DSM 44701T), isolated from a smear-ripened cheese.</title>
        <authorList>
            <consortium name="US DOE Joint Genome Institute (JGI-PGF)"/>
            <person name="Walter F."/>
            <person name="Albersmeier A."/>
            <person name="Kalinowski J."/>
            <person name="Ruckert C."/>
        </authorList>
    </citation>
    <scope>NUCLEOTIDE SEQUENCE</scope>
    <source>
        <strain evidence="3">CCM 7897</strain>
    </source>
</reference>
<gene>
    <name evidence="3" type="ORF">GCM10007301_29840</name>
</gene>
<dbReference type="RefSeq" id="WP_188579938.1">
    <property type="nucleotide sequence ID" value="NZ_BMCT01000004.1"/>
</dbReference>
<dbReference type="InterPro" id="IPR013096">
    <property type="entry name" value="Cupin_2"/>
</dbReference>
<dbReference type="PANTHER" id="PTHR46797">
    <property type="entry name" value="HTH-TYPE TRANSCRIPTIONAL REGULATOR"/>
    <property type="match status" value="1"/>
</dbReference>
<dbReference type="CDD" id="cd02209">
    <property type="entry name" value="cupin_XRE_C"/>
    <property type="match status" value="1"/>
</dbReference>
<dbReference type="SUPFAM" id="SSF51182">
    <property type="entry name" value="RmlC-like cupins"/>
    <property type="match status" value="1"/>
</dbReference>
<sequence>MDQVRFVARQIGQRIRAARSARKMTLKELGEKIDLSAAFLSRVERGEAATSIANLIAIATCVDIPLRDLFEDTSSSAAAKGYSLFRKAERQSGQLLDANGYQYHGLSATFPDPSLSTFVLEFPVTSDTSVNLLSHEGEEVLYILEGRIEFQIGSDSFVLEAGDCVHLKGERPHMGRNVGTGVARMLMVVTPSHVVDHQG</sequence>
<dbReference type="PANTHER" id="PTHR46797:SF1">
    <property type="entry name" value="METHYLPHOSPHONATE SYNTHASE"/>
    <property type="match status" value="1"/>
</dbReference>
<protein>
    <submittedName>
        <fullName evidence="3">DNA-binding protein</fullName>
    </submittedName>
</protein>
<evidence type="ECO:0000313" key="3">
    <source>
        <dbReference type="EMBL" id="GGF68194.1"/>
    </source>
</evidence>
<dbReference type="GO" id="GO:0005829">
    <property type="term" value="C:cytosol"/>
    <property type="evidence" value="ECO:0007669"/>
    <property type="project" value="TreeGrafter"/>
</dbReference>
<name>A0A917C1V0_9HYPH</name>
<dbReference type="CDD" id="cd00093">
    <property type="entry name" value="HTH_XRE"/>
    <property type="match status" value="1"/>
</dbReference>
<accession>A0A917C1V0</accession>
<dbReference type="GO" id="GO:0003677">
    <property type="term" value="F:DNA binding"/>
    <property type="evidence" value="ECO:0007669"/>
    <property type="project" value="UniProtKB-KW"/>
</dbReference>
<dbReference type="AlphaFoldDB" id="A0A917C1V0"/>
<dbReference type="Gene3D" id="2.60.120.10">
    <property type="entry name" value="Jelly Rolls"/>
    <property type="match status" value="1"/>
</dbReference>
<dbReference type="Proteomes" id="UP000606044">
    <property type="component" value="Unassembled WGS sequence"/>
</dbReference>
<proteinExistence type="predicted"/>
<keyword evidence="4" id="KW-1185">Reference proteome</keyword>
<dbReference type="InterPro" id="IPR011051">
    <property type="entry name" value="RmlC_Cupin_sf"/>
</dbReference>
<dbReference type="EMBL" id="BMCT01000004">
    <property type="protein sequence ID" value="GGF68194.1"/>
    <property type="molecule type" value="Genomic_DNA"/>
</dbReference>
<evidence type="ECO:0000256" key="1">
    <source>
        <dbReference type="ARBA" id="ARBA00023125"/>
    </source>
</evidence>
<dbReference type="Pfam" id="PF01381">
    <property type="entry name" value="HTH_3"/>
    <property type="match status" value="1"/>
</dbReference>
<evidence type="ECO:0000259" key="2">
    <source>
        <dbReference type="PROSITE" id="PS50943"/>
    </source>
</evidence>
<dbReference type="Pfam" id="PF07883">
    <property type="entry name" value="Cupin_2"/>
    <property type="match status" value="1"/>
</dbReference>